<evidence type="ECO:0000313" key="4">
    <source>
        <dbReference type="EMBL" id="WLQ42154.1"/>
    </source>
</evidence>
<feature type="domain" description="Insertion element IS402-like" evidence="3">
    <location>
        <begin position="9"/>
        <end position="84"/>
    </location>
</feature>
<sequence>MSTRPWIVDDELWALIEPLLPPWPERSPGPRPVSDRLCLQGILFVLYNDIAWQLLPLELGFGSGQTCWRRLDRWQKAGVFDRLHRVLLAELNAAGELDWSRACVDGPHPREKGGSDTGPSPVDRRKTGSKHHLICDGRGTPLKVITTAANVNDVTQTLALVDDIPPVAGRPGRPRRGPEALLGDKGYDSNAHRDALRHRRILPIISRKGSPNIKGLGKLRYVVEQTFALLHHFKRLAVRWERRTELHDAFVSLACSLICWRRLRKPKNG</sequence>
<evidence type="ECO:0000313" key="5">
    <source>
        <dbReference type="Proteomes" id="UP001229952"/>
    </source>
</evidence>
<name>A0ABY9I6E0_9ACTN</name>
<protein>
    <submittedName>
        <fullName evidence="4">IS5 family transposase</fullName>
    </submittedName>
</protein>
<dbReference type="PANTHER" id="PTHR30007:SF1">
    <property type="entry name" value="BLR1914 PROTEIN"/>
    <property type="match status" value="1"/>
</dbReference>
<evidence type="ECO:0000256" key="1">
    <source>
        <dbReference type="SAM" id="MobiDB-lite"/>
    </source>
</evidence>
<dbReference type="Pfam" id="PF01609">
    <property type="entry name" value="DDE_Tnp_1"/>
    <property type="match status" value="1"/>
</dbReference>
<dbReference type="InterPro" id="IPR002559">
    <property type="entry name" value="Transposase_11"/>
</dbReference>
<organism evidence="4 5">
    <name type="scientific">Streptomyces laculatispora</name>
    <dbReference type="NCBI Taxonomy" id="887464"/>
    <lineage>
        <taxon>Bacteria</taxon>
        <taxon>Bacillati</taxon>
        <taxon>Actinomycetota</taxon>
        <taxon>Actinomycetes</taxon>
        <taxon>Kitasatosporales</taxon>
        <taxon>Streptomycetaceae</taxon>
        <taxon>Streptomyces</taxon>
    </lineage>
</organism>
<feature type="domain" description="Transposase IS4-like" evidence="2">
    <location>
        <begin position="118"/>
        <end position="257"/>
    </location>
</feature>
<proteinExistence type="predicted"/>
<feature type="region of interest" description="Disordered" evidence="1">
    <location>
        <begin position="104"/>
        <end position="132"/>
    </location>
</feature>
<reference evidence="4 5" key="1">
    <citation type="submission" date="2023-03" db="EMBL/GenBank/DDBJ databases">
        <title>Isolation and description of six Streptomyces strains from soil environments, able to metabolize different microbial glucans.</title>
        <authorList>
            <person name="Widen T."/>
            <person name="Larsbrink J."/>
        </authorList>
    </citation>
    <scope>NUCLEOTIDE SEQUENCE [LARGE SCALE GENOMIC DNA]</scope>
    <source>
        <strain evidence="4 5">Mut2</strain>
    </source>
</reference>
<dbReference type="EMBL" id="CP120992">
    <property type="protein sequence ID" value="WLQ42154.1"/>
    <property type="molecule type" value="Genomic_DNA"/>
</dbReference>
<dbReference type="Pfam" id="PF13340">
    <property type="entry name" value="DUF4096"/>
    <property type="match status" value="1"/>
</dbReference>
<dbReference type="InterPro" id="IPR025161">
    <property type="entry name" value="IS402-like_dom"/>
</dbReference>
<gene>
    <name evidence="4" type="ORF">P8A22_20635</name>
</gene>
<evidence type="ECO:0000259" key="3">
    <source>
        <dbReference type="Pfam" id="PF13340"/>
    </source>
</evidence>
<dbReference type="PANTHER" id="PTHR30007">
    <property type="entry name" value="PHP DOMAIN PROTEIN"/>
    <property type="match status" value="1"/>
</dbReference>
<dbReference type="Proteomes" id="UP001229952">
    <property type="component" value="Chromosome"/>
</dbReference>
<keyword evidence="5" id="KW-1185">Reference proteome</keyword>
<feature type="region of interest" description="Disordered" evidence="1">
    <location>
        <begin position="165"/>
        <end position="186"/>
    </location>
</feature>
<evidence type="ECO:0000259" key="2">
    <source>
        <dbReference type="Pfam" id="PF01609"/>
    </source>
</evidence>
<accession>A0ABY9I6E0</accession>
<dbReference type="NCBIfam" id="NF033580">
    <property type="entry name" value="transpos_IS5_3"/>
    <property type="match status" value="1"/>
</dbReference>